<keyword evidence="2" id="KW-1185">Reference proteome</keyword>
<evidence type="ECO:0000313" key="1">
    <source>
        <dbReference type="EMBL" id="KDR51289.1"/>
    </source>
</evidence>
<dbReference type="AlphaFoldDB" id="A0A069QGY4"/>
<gene>
    <name evidence="1" type="ORF">HMPREF1991_02653</name>
</gene>
<reference evidence="1 2" key="1">
    <citation type="submission" date="2013-08" db="EMBL/GenBank/DDBJ databases">
        <authorList>
            <person name="Weinstock G."/>
            <person name="Sodergren E."/>
            <person name="Wylie T."/>
            <person name="Fulton L."/>
            <person name="Fulton R."/>
            <person name="Fronick C."/>
            <person name="O'Laughlin M."/>
            <person name="Godfrey J."/>
            <person name="Miner T."/>
            <person name="Herter B."/>
            <person name="Appelbaum E."/>
            <person name="Cordes M."/>
            <person name="Lek S."/>
            <person name="Wollam A."/>
            <person name="Pepin K.H."/>
            <person name="Palsikar V.B."/>
            <person name="Mitreva M."/>
            <person name="Wilson R.K."/>
        </authorList>
    </citation>
    <scope>NUCLEOTIDE SEQUENCE [LARGE SCALE GENOMIC DNA]</scope>
    <source>
        <strain evidence="1 2">ATCC 15930</strain>
    </source>
</reference>
<protein>
    <submittedName>
        <fullName evidence="1">Uncharacterized protein</fullName>
    </submittedName>
</protein>
<proteinExistence type="predicted"/>
<dbReference type="PATRIC" id="fig|1122985.7.peg.2748"/>
<dbReference type="HOGENOM" id="CLU_3274527_0_0_10"/>
<dbReference type="Proteomes" id="UP000027442">
    <property type="component" value="Unassembled WGS sequence"/>
</dbReference>
<comment type="caution">
    <text evidence="1">The sequence shown here is derived from an EMBL/GenBank/DDBJ whole genome shotgun (WGS) entry which is preliminary data.</text>
</comment>
<evidence type="ECO:0000313" key="2">
    <source>
        <dbReference type="Proteomes" id="UP000027442"/>
    </source>
</evidence>
<dbReference type="EMBL" id="JNGW01000116">
    <property type="protein sequence ID" value="KDR51289.1"/>
    <property type="molecule type" value="Genomic_DNA"/>
</dbReference>
<sequence length="41" mass="4801">MLYSKPTSNHTKRYAVMGKMRALPTPYICSKRMVFYPTPPH</sequence>
<accession>A0A069QGY4</accession>
<organism evidence="1 2">
    <name type="scientific">Hoylesella loescheii DSM 19665 = JCM 12249 = ATCC 15930</name>
    <dbReference type="NCBI Taxonomy" id="1122985"/>
    <lineage>
        <taxon>Bacteria</taxon>
        <taxon>Pseudomonadati</taxon>
        <taxon>Bacteroidota</taxon>
        <taxon>Bacteroidia</taxon>
        <taxon>Bacteroidales</taxon>
        <taxon>Prevotellaceae</taxon>
        <taxon>Hoylesella</taxon>
    </lineage>
</organism>
<name>A0A069QGY4_HOYLO</name>